<dbReference type="Pfam" id="PF00582">
    <property type="entry name" value="Usp"/>
    <property type="match status" value="1"/>
</dbReference>
<accession>A0A0F8XZU9</accession>
<dbReference type="PANTHER" id="PTHR46268:SF6">
    <property type="entry name" value="UNIVERSAL STRESS PROTEIN UP12"/>
    <property type="match status" value="1"/>
</dbReference>
<dbReference type="CDD" id="cd00293">
    <property type="entry name" value="USP-like"/>
    <property type="match status" value="1"/>
</dbReference>
<evidence type="ECO:0000259" key="2">
    <source>
        <dbReference type="Pfam" id="PF00582"/>
    </source>
</evidence>
<comment type="caution">
    <text evidence="3">The sequence shown here is derived from an EMBL/GenBank/DDBJ whole genome shotgun (WGS) entry which is preliminary data.</text>
</comment>
<proteinExistence type="inferred from homology"/>
<protein>
    <recommendedName>
        <fullName evidence="2">UspA domain-containing protein</fullName>
    </recommendedName>
</protein>
<dbReference type="InterPro" id="IPR014729">
    <property type="entry name" value="Rossmann-like_a/b/a_fold"/>
</dbReference>
<feature type="domain" description="UspA" evidence="2">
    <location>
        <begin position="24"/>
        <end position="162"/>
    </location>
</feature>
<sequence length="162" mass="18177">MSELKKNIVCSTLENCKVGDSFIKKILVPYDDSKYSERAFSLALDLANHYGASITTITIVYENPATDLDIRHQTSFDKDKIKKINEKFKLLQEIATKFGITLKNDIAKRREILDPILTYITENKMDLVVMGSRSRSGPNQFVLGSIALGVCKSAKCPVMLVK</sequence>
<name>A0A0F8XZU9_9ZZZZ</name>
<dbReference type="AlphaFoldDB" id="A0A0F8XZU9"/>
<dbReference type="SUPFAM" id="SSF52402">
    <property type="entry name" value="Adenine nucleotide alpha hydrolases-like"/>
    <property type="match status" value="1"/>
</dbReference>
<dbReference type="InterPro" id="IPR006016">
    <property type="entry name" value="UspA"/>
</dbReference>
<dbReference type="PANTHER" id="PTHR46268">
    <property type="entry name" value="STRESS RESPONSE PROTEIN NHAX"/>
    <property type="match status" value="1"/>
</dbReference>
<evidence type="ECO:0000256" key="1">
    <source>
        <dbReference type="ARBA" id="ARBA00008791"/>
    </source>
</evidence>
<dbReference type="PRINTS" id="PR01438">
    <property type="entry name" value="UNVRSLSTRESS"/>
</dbReference>
<dbReference type="InterPro" id="IPR006015">
    <property type="entry name" value="Universal_stress_UspA"/>
</dbReference>
<dbReference type="Gene3D" id="3.40.50.620">
    <property type="entry name" value="HUPs"/>
    <property type="match status" value="1"/>
</dbReference>
<dbReference type="EMBL" id="LAZR01069550">
    <property type="protein sequence ID" value="KKK47499.1"/>
    <property type="molecule type" value="Genomic_DNA"/>
</dbReference>
<comment type="similarity">
    <text evidence="1">Belongs to the universal stress protein A family.</text>
</comment>
<reference evidence="3" key="1">
    <citation type="journal article" date="2015" name="Nature">
        <title>Complex archaea that bridge the gap between prokaryotes and eukaryotes.</title>
        <authorList>
            <person name="Spang A."/>
            <person name="Saw J.H."/>
            <person name="Jorgensen S.L."/>
            <person name="Zaremba-Niedzwiedzka K."/>
            <person name="Martijn J."/>
            <person name="Lind A.E."/>
            <person name="van Eijk R."/>
            <person name="Schleper C."/>
            <person name="Guy L."/>
            <person name="Ettema T.J."/>
        </authorList>
    </citation>
    <scope>NUCLEOTIDE SEQUENCE</scope>
</reference>
<organism evidence="3">
    <name type="scientific">marine sediment metagenome</name>
    <dbReference type="NCBI Taxonomy" id="412755"/>
    <lineage>
        <taxon>unclassified sequences</taxon>
        <taxon>metagenomes</taxon>
        <taxon>ecological metagenomes</taxon>
    </lineage>
</organism>
<gene>
    <name evidence="3" type="ORF">LCGC14_3154580</name>
</gene>
<evidence type="ECO:0000313" key="3">
    <source>
        <dbReference type="EMBL" id="KKK47499.1"/>
    </source>
</evidence>